<evidence type="ECO:0000313" key="2">
    <source>
        <dbReference type="Proteomes" id="UP000283627"/>
    </source>
</evidence>
<dbReference type="EMBL" id="MOBP01000015">
    <property type="protein sequence ID" value="RON49761.1"/>
    <property type="molecule type" value="Genomic_DNA"/>
</dbReference>
<proteinExistence type="predicted"/>
<evidence type="ECO:0000313" key="1">
    <source>
        <dbReference type="EMBL" id="RON49761.1"/>
    </source>
</evidence>
<comment type="caution">
    <text evidence="1">The sequence shown here is derived from an EMBL/GenBank/DDBJ whole genome shotgun (WGS) entry which is preliminary data.</text>
</comment>
<dbReference type="PANTHER" id="PTHR43845:SF1">
    <property type="entry name" value="BLR5969 PROTEIN"/>
    <property type="match status" value="1"/>
</dbReference>
<dbReference type="PANTHER" id="PTHR43845">
    <property type="entry name" value="BLR5969 PROTEIN"/>
    <property type="match status" value="1"/>
</dbReference>
<dbReference type="OrthoDB" id="580775at2"/>
<sequence>MTIKSRTSFDIEKFNKMIGEYAEQGYPLDLPTVTGYDDFVHKYPPLSKKALMQVSDTLIDAGKLKHCYVISTSGTTSAPLVLASRIFQRVTEDSYPYQVRGFMAEHVFCAEDTVVNLLTAGCLGYNYEGMCRMLEPIGSTVLPVGRPDVMNNMPSLLATMKRFNANVLVGSPTGIIQVAQAAEQLDVDLAITKIVFVGEAFHLGKREFIQRLWPKAQFHSLYGATELGFAAVNTPAMAPHQHLILSDWFFMEQTDSGELLVTDLKAPVVPIIRYRIGDVGELTLSEDNQYYLKIGQRVAEEFSLGGHRISLTLIEQALVAAKVPSEAFQVRLSTTDAGKDSVTVLVDVEPSVIDDAWGVRLQEQLLLIPKLKEAVTRGVAVIKWANNADFSYNPRGKLNRLLDHRNQLSVVG</sequence>
<gene>
    <name evidence="1" type="ORF">BK665_22840</name>
</gene>
<organism evidence="1 2">
    <name type="scientific">Pseudomonas frederiksbergensis</name>
    <dbReference type="NCBI Taxonomy" id="104087"/>
    <lineage>
        <taxon>Bacteria</taxon>
        <taxon>Pseudomonadati</taxon>
        <taxon>Pseudomonadota</taxon>
        <taxon>Gammaproteobacteria</taxon>
        <taxon>Pseudomonadales</taxon>
        <taxon>Pseudomonadaceae</taxon>
        <taxon>Pseudomonas</taxon>
    </lineage>
</organism>
<protein>
    <recommendedName>
        <fullName evidence="3">AMP-dependent synthetase/ligase domain-containing protein</fullName>
    </recommendedName>
</protein>
<dbReference type="Gene3D" id="3.40.50.12780">
    <property type="entry name" value="N-terminal domain of ligase-like"/>
    <property type="match status" value="1"/>
</dbReference>
<dbReference type="InterPro" id="IPR042099">
    <property type="entry name" value="ANL_N_sf"/>
</dbReference>
<dbReference type="SUPFAM" id="SSF56801">
    <property type="entry name" value="Acetyl-CoA synthetase-like"/>
    <property type="match status" value="1"/>
</dbReference>
<reference evidence="1 2" key="1">
    <citation type="submission" date="2016-10" db="EMBL/GenBank/DDBJ databases">
        <title>Comparative genome analysis of multiple Pseudomonas spp. focuses on biocontrol and plant growth promoting traits.</title>
        <authorList>
            <person name="Tao X.-Y."/>
            <person name="Taylor C.G."/>
        </authorList>
    </citation>
    <scope>NUCLEOTIDE SEQUENCE [LARGE SCALE GENOMIC DNA]</scope>
    <source>
        <strain evidence="1 2">39A2</strain>
    </source>
</reference>
<dbReference type="AlphaFoldDB" id="A0A423KBW8"/>
<accession>A0A423KBW8</accession>
<dbReference type="RefSeq" id="WP_123409158.1">
    <property type="nucleotide sequence ID" value="NZ_MOBP01000015.1"/>
</dbReference>
<evidence type="ECO:0008006" key="3">
    <source>
        <dbReference type="Google" id="ProtNLM"/>
    </source>
</evidence>
<dbReference type="Proteomes" id="UP000283627">
    <property type="component" value="Unassembled WGS sequence"/>
</dbReference>
<name>A0A423KBW8_9PSED</name>